<keyword evidence="8" id="KW-0804">Transcription</keyword>
<feature type="compositionally biased region" description="Pro residues" evidence="10">
    <location>
        <begin position="365"/>
        <end position="401"/>
    </location>
</feature>
<dbReference type="InterPro" id="IPR024785">
    <property type="entry name" value="TORC_C"/>
</dbReference>
<evidence type="ECO:0000256" key="5">
    <source>
        <dbReference type="ARBA" id="ARBA00022553"/>
    </source>
</evidence>
<feature type="domain" description="Transducer of regulated CREB activity N-terminal" evidence="11">
    <location>
        <begin position="6"/>
        <end position="66"/>
    </location>
</feature>
<protein>
    <recommendedName>
        <fullName evidence="16">CREB regulated transcription coactivator 1</fullName>
    </recommendedName>
</protein>
<evidence type="ECO:0000256" key="3">
    <source>
        <dbReference type="ARBA" id="ARBA00007167"/>
    </source>
</evidence>
<feature type="compositionally biased region" description="Polar residues" evidence="10">
    <location>
        <begin position="295"/>
        <end position="305"/>
    </location>
</feature>
<organism evidence="14 15">
    <name type="scientific">Felis catus</name>
    <name type="common">Cat</name>
    <name type="synonym">Felis silvestris catus</name>
    <dbReference type="NCBI Taxonomy" id="9685"/>
    <lineage>
        <taxon>Eukaryota</taxon>
        <taxon>Metazoa</taxon>
        <taxon>Chordata</taxon>
        <taxon>Craniata</taxon>
        <taxon>Vertebrata</taxon>
        <taxon>Euteleostomi</taxon>
        <taxon>Mammalia</taxon>
        <taxon>Eutheria</taxon>
        <taxon>Laurasiatheria</taxon>
        <taxon>Carnivora</taxon>
        <taxon>Feliformia</taxon>
        <taxon>Felidae</taxon>
        <taxon>Felinae</taxon>
        <taxon>Felis</taxon>
    </lineage>
</organism>
<feature type="compositionally biased region" description="Basic and acidic residues" evidence="10">
    <location>
        <begin position="194"/>
        <end position="208"/>
    </location>
</feature>
<dbReference type="Pfam" id="PF12885">
    <property type="entry name" value="TORC_M"/>
    <property type="match status" value="1"/>
</dbReference>
<comment type="subcellular location">
    <subcellularLocation>
        <location evidence="2">Cytoplasm</location>
    </subcellularLocation>
    <subcellularLocation>
        <location evidence="1">Nucleus</location>
    </subcellularLocation>
</comment>
<evidence type="ECO:0000256" key="1">
    <source>
        <dbReference type="ARBA" id="ARBA00004123"/>
    </source>
</evidence>
<evidence type="ECO:0000256" key="10">
    <source>
        <dbReference type="SAM" id="MobiDB-lite"/>
    </source>
</evidence>
<dbReference type="Pfam" id="PF12886">
    <property type="entry name" value="TORC_C"/>
    <property type="match status" value="1"/>
</dbReference>
<feature type="domain" description="Transducer of regulated CREB activity middle" evidence="12">
    <location>
        <begin position="148"/>
        <end position="292"/>
    </location>
</feature>
<keyword evidence="5" id="KW-0597">Phosphoprotein</keyword>
<reference evidence="14" key="3">
    <citation type="submission" date="2025-09" db="UniProtKB">
        <authorList>
            <consortium name="Ensembl"/>
        </authorList>
    </citation>
    <scope>IDENTIFICATION</scope>
    <source>
        <strain evidence="14">breed Abyssinian</strain>
    </source>
</reference>
<evidence type="ECO:0000256" key="6">
    <source>
        <dbReference type="ARBA" id="ARBA00023015"/>
    </source>
</evidence>
<feature type="compositionally biased region" description="Polar residues" evidence="10">
    <location>
        <begin position="271"/>
        <end position="283"/>
    </location>
</feature>
<feature type="region of interest" description="Disordered" evidence="10">
    <location>
        <begin position="259"/>
        <end position="313"/>
    </location>
</feature>
<evidence type="ECO:0000313" key="14">
    <source>
        <dbReference type="Ensembl" id="ENSFCTP00005061193.1"/>
    </source>
</evidence>
<feature type="compositionally biased region" description="Polar residues" evidence="10">
    <location>
        <begin position="151"/>
        <end position="163"/>
    </location>
</feature>
<dbReference type="InterPro" id="IPR024784">
    <property type="entry name" value="TORC_M"/>
</dbReference>
<evidence type="ECO:0000256" key="9">
    <source>
        <dbReference type="ARBA" id="ARBA00023242"/>
    </source>
</evidence>
<comment type="similarity">
    <text evidence="3">Belongs to the TORC family.</text>
</comment>
<evidence type="ECO:0000259" key="12">
    <source>
        <dbReference type="Pfam" id="PF12885"/>
    </source>
</evidence>
<dbReference type="InterPro" id="IPR024786">
    <property type="entry name" value="TORC"/>
</dbReference>
<accession>A0ABI8APW2</accession>
<keyword evidence="15" id="KW-1185">Reference proteome</keyword>
<sequence>MATSNNPRKFSEKIALHNQKQAEETAAFEEVMKDLSLTRAARLQLQKSQYLQLGPSRGQYYGGSLPNVNQIGSGTVDLPFQTPFQSSGLDTSRTTRHHGLVDRVYRERGRLGSPHRRPLSVDKHGRQADSCPYGTVYLSPPADTSWRRTNSDSALHQSTMTPTQPEPFTGGSQDAHQKRVLLLTVPGMEETTSETDKNLPKQAWDTKKTGSRPKSCEVPGINIFPSADQENTTALIPATHNTGGSLPDLTNIHFPSPLPTPLDPEEPTFPALSSSSSTGNLAANLTHLGIGGANQGMSTPGSSPQHRPAGVSPLSLNTEARRQQAQQVSPTLSQLSPITQAVAMDALSLEQQLPYAFFTQAGSQQPPPPQPQPPPPPPPASQQQPPPPPPQVPVGLPPGGPLMPSASLTRGPQLPPLAVTVPSSLPQSPPENPGQPPMGIDITSHSSTLGSVFGDSYYEQQMAARQANALSHQLEQFNMMENAISSSSLYSPGSTLNYSQAAMMGLTGSHGSLPDTQQLGYPSHSSIPNIILTVTGESPPSLSKELTSTLAGVGDVSFDSDNQFPLDELKIDPLTLDGLHMLNDPDMVLADPATEDTFRMDRL</sequence>
<evidence type="ECO:0000256" key="8">
    <source>
        <dbReference type="ARBA" id="ARBA00023163"/>
    </source>
</evidence>
<keyword evidence="4" id="KW-0963">Cytoplasm</keyword>
<reference evidence="14 15" key="1">
    <citation type="submission" date="2021-02" db="EMBL/GenBank/DDBJ databases">
        <title>Safari Cat Assemblies.</title>
        <authorList>
            <person name="Bredemeyer K.R."/>
            <person name="Murphy W.J."/>
        </authorList>
    </citation>
    <scope>NUCLEOTIDE SEQUENCE [LARGE SCALE GENOMIC DNA]</scope>
</reference>
<feature type="region of interest" description="Disordered" evidence="10">
    <location>
        <begin position="189"/>
        <end position="221"/>
    </location>
</feature>
<evidence type="ECO:0000259" key="11">
    <source>
        <dbReference type="Pfam" id="PF12884"/>
    </source>
</evidence>
<dbReference type="PANTHER" id="PTHR13589">
    <property type="entry name" value="CREB-REGULATED TRANSCRIPTION COACTIVATOR"/>
    <property type="match status" value="1"/>
</dbReference>
<gene>
    <name evidence="14" type="primary">CRTC1</name>
</gene>
<evidence type="ECO:0000256" key="4">
    <source>
        <dbReference type="ARBA" id="ARBA00022490"/>
    </source>
</evidence>
<feature type="region of interest" description="Disordered" evidence="10">
    <location>
        <begin position="360"/>
        <end position="446"/>
    </location>
</feature>
<feature type="compositionally biased region" description="Pro residues" evidence="10">
    <location>
        <begin position="427"/>
        <end position="436"/>
    </location>
</feature>
<dbReference type="PANTHER" id="PTHR13589:SF14">
    <property type="entry name" value="CREB-REGULATED TRANSCRIPTION COACTIVATOR 1"/>
    <property type="match status" value="1"/>
</dbReference>
<dbReference type="Ensembl" id="ENSFCTT00005092031.1">
    <property type="protein sequence ID" value="ENSFCTP00005061193.1"/>
    <property type="gene ID" value="ENSFCTG00005033382.1"/>
</dbReference>
<reference evidence="14" key="2">
    <citation type="submission" date="2025-08" db="UniProtKB">
        <authorList>
            <consortium name="Ensembl"/>
        </authorList>
    </citation>
    <scope>IDENTIFICATION</scope>
    <source>
        <strain evidence="14">breed Abyssinian</strain>
    </source>
</reference>
<feature type="region of interest" description="Disordered" evidence="10">
    <location>
        <begin position="141"/>
        <end position="172"/>
    </location>
</feature>
<dbReference type="GeneTree" id="ENSGT00390000010652"/>
<proteinExistence type="inferred from homology"/>
<feature type="domain" description="Transducer of regulated CREB activity C-terminal" evidence="13">
    <location>
        <begin position="528"/>
        <end position="603"/>
    </location>
</feature>
<keyword evidence="9" id="KW-0539">Nucleus</keyword>
<dbReference type="Proteomes" id="UP000823872">
    <property type="component" value="Chromosome A2"/>
</dbReference>
<evidence type="ECO:0000313" key="15">
    <source>
        <dbReference type="Proteomes" id="UP000823872"/>
    </source>
</evidence>
<name>A0ABI8APW2_FELCA</name>
<evidence type="ECO:0000259" key="13">
    <source>
        <dbReference type="Pfam" id="PF12886"/>
    </source>
</evidence>
<evidence type="ECO:0000256" key="2">
    <source>
        <dbReference type="ARBA" id="ARBA00004496"/>
    </source>
</evidence>
<evidence type="ECO:0000256" key="7">
    <source>
        <dbReference type="ARBA" id="ARBA00023159"/>
    </source>
</evidence>
<dbReference type="Pfam" id="PF12884">
    <property type="entry name" value="TORC_N"/>
    <property type="match status" value="1"/>
</dbReference>
<keyword evidence="6" id="KW-0805">Transcription regulation</keyword>
<evidence type="ECO:0008006" key="16">
    <source>
        <dbReference type="Google" id="ProtNLM"/>
    </source>
</evidence>
<keyword evidence="7" id="KW-0010">Activator</keyword>
<dbReference type="InterPro" id="IPR024783">
    <property type="entry name" value="TORC_N"/>
</dbReference>